<keyword evidence="2" id="KW-1185">Reference proteome</keyword>
<dbReference type="EMBL" id="BPLQ01001204">
    <property type="protein sequence ID" value="GIX79660.1"/>
    <property type="molecule type" value="Genomic_DNA"/>
</dbReference>
<evidence type="ECO:0000313" key="1">
    <source>
        <dbReference type="EMBL" id="GIX79660.1"/>
    </source>
</evidence>
<dbReference type="Proteomes" id="UP001054837">
    <property type="component" value="Unassembled WGS sequence"/>
</dbReference>
<proteinExistence type="predicted"/>
<evidence type="ECO:0000313" key="2">
    <source>
        <dbReference type="Proteomes" id="UP001054837"/>
    </source>
</evidence>
<protein>
    <submittedName>
        <fullName evidence="1">Uncharacterized protein</fullName>
    </submittedName>
</protein>
<reference evidence="1 2" key="1">
    <citation type="submission" date="2021-06" db="EMBL/GenBank/DDBJ databases">
        <title>Caerostris darwini draft genome.</title>
        <authorList>
            <person name="Kono N."/>
            <person name="Arakawa K."/>
        </authorList>
    </citation>
    <scope>NUCLEOTIDE SEQUENCE [LARGE SCALE GENOMIC DNA]</scope>
</reference>
<name>A0AAV4N4C7_9ARAC</name>
<gene>
    <name evidence="1" type="ORF">CDAR_583031</name>
</gene>
<accession>A0AAV4N4C7</accession>
<sequence>MRGGQTGDSMAMNTTEPADGLKCSAVNEKKRGDSKAIMKACISIVAGYGNASSRTLFHRGKGAIHKRHFITKSSGELSQTKQIQRPADDWNNKIIATETVPVKDSTSQM</sequence>
<dbReference type="AlphaFoldDB" id="A0AAV4N4C7"/>
<comment type="caution">
    <text evidence="1">The sequence shown here is derived from an EMBL/GenBank/DDBJ whole genome shotgun (WGS) entry which is preliminary data.</text>
</comment>
<organism evidence="1 2">
    <name type="scientific">Caerostris darwini</name>
    <dbReference type="NCBI Taxonomy" id="1538125"/>
    <lineage>
        <taxon>Eukaryota</taxon>
        <taxon>Metazoa</taxon>
        <taxon>Ecdysozoa</taxon>
        <taxon>Arthropoda</taxon>
        <taxon>Chelicerata</taxon>
        <taxon>Arachnida</taxon>
        <taxon>Araneae</taxon>
        <taxon>Araneomorphae</taxon>
        <taxon>Entelegynae</taxon>
        <taxon>Araneoidea</taxon>
        <taxon>Araneidae</taxon>
        <taxon>Caerostris</taxon>
    </lineage>
</organism>